<reference evidence="5 6" key="1">
    <citation type="submission" date="2017-05" db="EMBL/GenBank/DDBJ databases">
        <title>Acinetobacter populi ANC 5415 (= PBJ7), whole genome shotgun sequencing project.</title>
        <authorList>
            <person name="Nemec A."/>
            <person name="Radolfova-Krizova L."/>
        </authorList>
    </citation>
    <scope>NUCLEOTIDE SEQUENCE [LARGE SCALE GENOMIC DNA]</scope>
    <source>
        <strain evidence="5 6">PBJ7</strain>
    </source>
</reference>
<comment type="catalytic activity">
    <reaction evidence="2">
        <text>2 GTP = 3',3'-c-di-GMP + 2 diphosphate</text>
        <dbReference type="Rhea" id="RHEA:24898"/>
        <dbReference type="ChEBI" id="CHEBI:33019"/>
        <dbReference type="ChEBI" id="CHEBI:37565"/>
        <dbReference type="ChEBI" id="CHEBI:58805"/>
        <dbReference type="EC" id="2.7.7.65"/>
    </reaction>
</comment>
<dbReference type="Pfam" id="PF00990">
    <property type="entry name" value="GGDEF"/>
    <property type="match status" value="1"/>
</dbReference>
<gene>
    <name evidence="5" type="ORF">CAP51_16245</name>
</gene>
<dbReference type="Proteomes" id="UP000196536">
    <property type="component" value="Unassembled WGS sequence"/>
</dbReference>
<keyword evidence="3" id="KW-1133">Transmembrane helix</keyword>
<comment type="caution">
    <text evidence="5">The sequence shown here is derived from an EMBL/GenBank/DDBJ whole genome shotgun (WGS) entry which is preliminary data.</text>
</comment>
<organism evidence="5 6">
    <name type="scientific">Acinetobacter populi</name>
    <dbReference type="NCBI Taxonomy" id="1582270"/>
    <lineage>
        <taxon>Bacteria</taxon>
        <taxon>Pseudomonadati</taxon>
        <taxon>Pseudomonadota</taxon>
        <taxon>Gammaproteobacteria</taxon>
        <taxon>Moraxellales</taxon>
        <taxon>Moraxellaceae</taxon>
        <taxon>Acinetobacter</taxon>
    </lineage>
</organism>
<evidence type="ECO:0000313" key="6">
    <source>
        <dbReference type="Proteomes" id="UP000196536"/>
    </source>
</evidence>
<feature type="domain" description="GGDEF" evidence="4">
    <location>
        <begin position="156"/>
        <end position="286"/>
    </location>
</feature>
<feature type="transmembrane region" description="Helical" evidence="3">
    <location>
        <begin position="21"/>
        <end position="38"/>
    </location>
</feature>
<proteinExistence type="predicted"/>
<dbReference type="InterPro" id="IPR029787">
    <property type="entry name" value="Nucleotide_cyclase"/>
</dbReference>
<accession>A0A1Z9YUD3</accession>
<evidence type="ECO:0000256" key="1">
    <source>
        <dbReference type="ARBA" id="ARBA00012528"/>
    </source>
</evidence>
<dbReference type="Gene3D" id="3.30.70.270">
    <property type="match status" value="1"/>
</dbReference>
<dbReference type="EMBL" id="NEXX01000007">
    <property type="protein sequence ID" value="OUY05825.1"/>
    <property type="molecule type" value="Genomic_DNA"/>
</dbReference>
<evidence type="ECO:0000256" key="3">
    <source>
        <dbReference type="SAM" id="Phobius"/>
    </source>
</evidence>
<dbReference type="PROSITE" id="PS50887">
    <property type="entry name" value="GGDEF"/>
    <property type="match status" value="1"/>
</dbReference>
<dbReference type="InterPro" id="IPR043128">
    <property type="entry name" value="Rev_trsase/Diguanyl_cyclase"/>
</dbReference>
<name>A0A1Z9YUD3_9GAMM</name>
<dbReference type="GO" id="GO:0052621">
    <property type="term" value="F:diguanylate cyclase activity"/>
    <property type="evidence" value="ECO:0007669"/>
    <property type="project" value="UniProtKB-EC"/>
</dbReference>
<dbReference type="EC" id="2.7.7.65" evidence="1"/>
<feature type="transmembrane region" description="Helical" evidence="3">
    <location>
        <begin position="67"/>
        <end position="89"/>
    </location>
</feature>
<dbReference type="CDD" id="cd01949">
    <property type="entry name" value="GGDEF"/>
    <property type="match status" value="1"/>
</dbReference>
<keyword evidence="6" id="KW-1185">Reference proteome</keyword>
<protein>
    <recommendedName>
        <fullName evidence="1">diguanylate cyclase</fullName>
        <ecNumber evidence="1">2.7.7.65</ecNumber>
    </recommendedName>
</protein>
<dbReference type="InterPro" id="IPR000160">
    <property type="entry name" value="GGDEF_dom"/>
</dbReference>
<dbReference type="NCBIfam" id="TIGR00254">
    <property type="entry name" value="GGDEF"/>
    <property type="match status" value="1"/>
</dbReference>
<sequence>MRLFQLKKLSFDRIISTNPSVRRALIVAIILVFGYIDFRTGYEYSFAIFYLLPVAIAAWYDNTKMTMLTVFMSIGTWFVADISAGHLYSNFIIPFWNGLVRVIFFCIVAFLLIKVRKNWNDLKKMAMNDPLTALDNTRALDIEYRILRKLSFRKKISFAVAVIDLDGFKAVNDTHGHIRGDDILVTFASILKKANRSSDVAARLGGDEFAVILLDINEYGAYHYDSRLRELFDLSALKQNYQVDFSMGLAIFDDFPSSLEDALHIADQLMYQSKGQGKSQTTIQYCQHN</sequence>
<dbReference type="SUPFAM" id="SSF55073">
    <property type="entry name" value="Nucleotide cyclase"/>
    <property type="match status" value="1"/>
</dbReference>
<evidence type="ECO:0000259" key="4">
    <source>
        <dbReference type="PROSITE" id="PS50887"/>
    </source>
</evidence>
<dbReference type="OrthoDB" id="9812260at2"/>
<keyword evidence="3" id="KW-0472">Membrane</keyword>
<keyword evidence="3" id="KW-0812">Transmembrane</keyword>
<dbReference type="PANTHER" id="PTHR45138:SF9">
    <property type="entry name" value="DIGUANYLATE CYCLASE DGCM-RELATED"/>
    <property type="match status" value="1"/>
</dbReference>
<evidence type="ECO:0000256" key="2">
    <source>
        <dbReference type="ARBA" id="ARBA00034247"/>
    </source>
</evidence>
<feature type="transmembrane region" description="Helical" evidence="3">
    <location>
        <begin position="44"/>
        <end position="60"/>
    </location>
</feature>
<dbReference type="InterPro" id="IPR050469">
    <property type="entry name" value="Diguanylate_Cyclase"/>
</dbReference>
<feature type="transmembrane region" description="Helical" evidence="3">
    <location>
        <begin position="95"/>
        <end position="115"/>
    </location>
</feature>
<evidence type="ECO:0000313" key="5">
    <source>
        <dbReference type="EMBL" id="OUY05825.1"/>
    </source>
</evidence>
<dbReference type="PANTHER" id="PTHR45138">
    <property type="entry name" value="REGULATORY COMPONENTS OF SENSORY TRANSDUCTION SYSTEM"/>
    <property type="match status" value="1"/>
</dbReference>
<dbReference type="SMART" id="SM00267">
    <property type="entry name" value="GGDEF"/>
    <property type="match status" value="1"/>
</dbReference>
<dbReference type="AlphaFoldDB" id="A0A1Z9YUD3"/>